<comment type="caution">
    <text evidence="3">The sequence shown here is derived from an EMBL/GenBank/DDBJ whole genome shotgun (WGS) entry which is preliminary data.</text>
</comment>
<feature type="domain" description="Protein FecR C-terminal" evidence="2">
    <location>
        <begin position="244"/>
        <end position="313"/>
    </location>
</feature>
<feature type="domain" description="FecR protein" evidence="1">
    <location>
        <begin position="105"/>
        <end position="200"/>
    </location>
</feature>
<dbReference type="AlphaFoldDB" id="F3PNF6"/>
<gene>
    <name evidence="3" type="ORF">HMPREF9446_00242</name>
</gene>
<dbReference type="GeneID" id="86048071"/>
<dbReference type="Gene3D" id="3.55.50.30">
    <property type="match status" value="1"/>
</dbReference>
<name>F3PNF6_9BACE</name>
<evidence type="ECO:0000313" key="3">
    <source>
        <dbReference type="EMBL" id="EGF59695.1"/>
    </source>
</evidence>
<dbReference type="InterPro" id="IPR012373">
    <property type="entry name" value="Ferrdict_sens_TM"/>
</dbReference>
<protein>
    <submittedName>
        <fullName evidence="3">Sigma factor regulatory protein, FecR/PupR family</fullName>
    </submittedName>
</protein>
<evidence type="ECO:0000313" key="4">
    <source>
        <dbReference type="Proteomes" id="UP000003416"/>
    </source>
</evidence>
<evidence type="ECO:0000259" key="2">
    <source>
        <dbReference type="Pfam" id="PF16344"/>
    </source>
</evidence>
<organism evidence="3 4">
    <name type="scientific">Bacteroides fluxus YIT 12057</name>
    <dbReference type="NCBI Taxonomy" id="763034"/>
    <lineage>
        <taxon>Bacteria</taxon>
        <taxon>Pseudomonadati</taxon>
        <taxon>Bacteroidota</taxon>
        <taxon>Bacteroidia</taxon>
        <taxon>Bacteroidales</taxon>
        <taxon>Bacteroidaceae</taxon>
        <taxon>Bacteroides</taxon>
    </lineage>
</organism>
<dbReference type="EMBL" id="AFBN01000005">
    <property type="protein sequence ID" value="EGF59695.1"/>
    <property type="molecule type" value="Genomic_DNA"/>
</dbReference>
<dbReference type="Proteomes" id="UP000003416">
    <property type="component" value="Unassembled WGS sequence"/>
</dbReference>
<reference evidence="3 4" key="1">
    <citation type="submission" date="2011-02" db="EMBL/GenBank/DDBJ databases">
        <authorList>
            <person name="Weinstock G."/>
            <person name="Sodergren E."/>
            <person name="Clifton S."/>
            <person name="Fulton L."/>
            <person name="Fulton B."/>
            <person name="Courtney L."/>
            <person name="Fronick C."/>
            <person name="Harrison M."/>
            <person name="Strong C."/>
            <person name="Farmer C."/>
            <person name="Delahaunty K."/>
            <person name="Markovic C."/>
            <person name="Hall O."/>
            <person name="Minx P."/>
            <person name="Tomlinson C."/>
            <person name="Mitreva M."/>
            <person name="Hou S."/>
            <person name="Chen J."/>
            <person name="Wollam A."/>
            <person name="Pepin K.H."/>
            <person name="Johnson M."/>
            <person name="Bhonagiri V."/>
            <person name="Zhang X."/>
            <person name="Suruliraj S."/>
            <person name="Warren W."/>
            <person name="Chinwalla A."/>
            <person name="Mardis E.R."/>
            <person name="Wilson R.K."/>
        </authorList>
    </citation>
    <scope>NUCLEOTIDE SEQUENCE [LARGE SCALE GENOMIC DNA]</scope>
    <source>
        <strain evidence="3 4">YIT 12057</strain>
    </source>
</reference>
<dbReference type="Pfam" id="PF04773">
    <property type="entry name" value="FecR"/>
    <property type="match status" value="1"/>
</dbReference>
<dbReference type="PANTHER" id="PTHR30273:SF2">
    <property type="entry name" value="PROTEIN FECR"/>
    <property type="match status" value="1"/>
</dbReference>
<dbReference type="InterPro" id="IPR006860">
    <property type="entry name" value="FecR"/>
</dbReference>
<dbReference type="Gene3D" id="2.60.120.1440">
    <property type="match status" value="1"/>
</dbReference>
<dbReference type="PANTHER" id="PTHR30273">
    <property type="entry name" value="PERIPLASMIC SIGNAL SENSOR AND SIGMA FACTOR ACTIVATOR FECR-RELATED"/>
    <property type="match status" value="1"/>
</dbReference>
<keyword evidence="4" id="KW-1185">Reference proteome</keyword>
<dbReference type="eggNOG" id="COG3712">
    <property type="taxonomic scope" value="Bacteria"/>
</dbReference>
<proteinExistence type="predicted"/>
<evidence type="ECO:0000259" key="1">
    <source>
        <dbReference type="Pfam" id="PF04773"/>
    </source>
</evidence>
<dbReference type="HOGENOM" id="CLU_050192_2_3_10"/>
<sequence>MDKDLLYRFFERRASIEEMKEIKQWSELSDANRDLLYKERKLFDAMQVLASPNPDKKKTTSPRRSIHKSFVREFMKIAAVITVTVCITATFLSIGNNYTDSAMQTVTVPSGQRANVILPDGTDVWLNAGTTIRYPISFMKGKREIILDGEAYFEVVHNEKCPFVVHTYAMDVEVLGTKFNVEAYSKKDFFETSLMQGKVKVASPSNETQSVILAPNQKTTLENGKLTVSNIDDYNMYRWKEGLYCFRDKPLADIMKDLEKYFDLSISIHNREIEKVMLTGKFRIAEGLDYILRVLQTNVDFTYKRNVEENKIDIN</sequence>
<dbReference type="FunFam" id="2.60.120.1440:FF:000001">
    <property type="entry name" value="Putative anti-sigma factor"/>
    <property type="match status" value="1"/>
</dbReference>
<dbReference type="InterPro" id="IPR032508">
    <property type="entry name" value="FecR_C"/>
</dbReference>
<dbReference type="PIRSF" id="PIRSF018266">
    <property type="entry name" value="FecR"/>
    <property type="match status" value="1"/>
</dbReference>
<dbReference type="STRING" id="763034.HMPREF9446_00242"/>
<dbReference type="GO" id="GO:0016989">
    <property type="term" value="F:sigma factor antagonist activity"/>
    <property type="evidence" value="ECO:0007669"/>
    <property type="project" value="TreeGrafter"/>
</dbReference>
<accession>F3PNF6</accession>
<dbReference type="RefSeq" id="WP_009123606.1">
    <property type="nucleotide sequence ID" value="NZ_GL882606.1"/>
</dbReference>
<dbReference type="Pfam" id="PF16344">
    <property type="entry name" value="FecR_C"/>
    <property type="match status" value="1"/>
</dbReference>